<sequence>MAASTRTETDAFGEIEVEGDKYWGAQTQRSLGNFKINQPFDRMPPPVVRAFGILKGAAATVNMEFGLDPKLGKAIQQAASEVASGKLVDHFPLVVWQTGSGTQSNMNANEVISNRAIEILGGTMGSKKPVHPNDHVNLSASSNDTFPTVMHIAAVLEIEEELIPSLKHLTAELKTKSEQWERIIKIGRTHLQDATPLTLGQEFSGYVTQLEYGLERVESALPRLRMLAQGGTAVGTGLNTFKGFAEGIAEEVSKMTGREFITAPNKFEALAAHDAIVEAHGQLNTLAVSLFKIAQDIRFLGSGPRCGYAELKLPENEPGSSIMPGKVNPTQCESLTMICCQIFGNQAAVTFAGSQGNFELNVFKPVIIRNLLHSCRLLYDGMNSFRKFLVEGLEPDENRINALMKESLMLVTCLNPVIGYDMASKVAKNAHHKGITLKQSAMEMKALSSDKFDEIVKPELMIAPADRK</sequence>
<evidence type="ECO:0000313" key="1">
    <source>
        <dbReference type="EMBL" id="KAK3713786.1"/>
    </source>
</evidence>
<protein>
    <submittedName>
        <fullName evidence="1">Fumarase fum1</fullName>
        <ecNumber evidence="1">4.2.1.2</ecNumber>
    </submittedName>
</protein>
<dbReference type="EMBL" id="JAUTXU010000060">
    <property type="protein sequence ID" value="KAK3713786.1"/>
    <property type="molecule type" value="Genomic_DNA"/>
</dbReference>
<name>A0ACC3NE13_9PEZI</name>
<reference evidence="1" key="1">
    <citation type="submission" date="2023-07" db="EMBL/GenBank/DDBJ databases">
        <title>Black Yeasts Isolated from many extreme environments.</title>
        <authorList>
            <person name="Coleine C."/>
            <person name="Stajich J.E."/>
            <person name="Selbmann L."/>
        </authorList>
    </citation>
    <scope>NUCLEOTIDE SEQUENCE</scope>
    <source>
        <strain evidence="1">CCFEE 5714</strain>
    </source>
</reference>
<keyword evidence="2" id="KW-1185">Reference proteome</keyword>
<dbReference type="EC" id="4.2.1.2" evidence="1"/>
<gene>
    <name evidence="1" type="primary">FUM1_3</name>
    <name evidence="1" type="ORF">LTR37_008272</name>
</gene>
<comment type="caution">
    <text evidence="1">The sequence shown here is derived from an EMBL/GenBank/DDBJ whole genome shotgun (WGS) entry which is preliminary data.</text>
</comment>
<accession>A0ACC3NE13</accession>
<keyword evidence="1" id="KW-0456">Lyase</keyword>
<organism evidence="1 2">
    <name type="scientific">Vermiconidia calcicola</name>
    <dbReference type="NCBI Taxonomy" id="1690605"/>
    <lineage>
        <taxon>Eukaryota</taxon>
        <taxon>Fungi</taxon>
        <taxon>Dikarya</taxon>
        <taxon>Ascomycota</taxon>
        <taxon>Pezizomycotina</taxon>
        <taxon>Dothideomycetes</taxon>
        <taxon>Dothideomycetidae</taxon>
        <taxon>Mycosphaerellales</taxon>
        <taxon>Extremaceae</taxon>
        <taxon>Vermiconidia</taxon>
    </lineage>
</organism>
<evidence type="ECO:0000313" key="2">
    <source>
        <dbReference type="Proteomes" id="UP001281147"/>
    </source>
</evidence>
<dbReference type="Proteomes" id="UP001281147">
    <property type="component" value="Unassembled WGS sequence"/>
</dbReference>
<proteinExistence type="predicted"/>